<dbReference type="EMBL" id="FRCX01000018">
    <property type="protein sequence ID" value="SHN43737.1"/>
    <property type="molecule type" value="Genomic_DNA"/>
</dbReference>
<dbReference type="RefSeq" id="WP_072789897.1">
    <property type="nucleotide sequence ID" value="NZ_FRCX01000018.1"/>
</dbReference>
<evidence type="ECO:0000313" key="2">
    <source>
        <dbReference type="Proteomes" id="UP000184339"/>
    </source>
</evidence>
<proteinExistence type="predicted"/>
<keyword evidence="2" id="KW-1185">Reference proteome</keyword>
<gene>
    <name evidence="1" type="ORF">SAMN05192549_11847</name>
</gene>
<dbReference type="Proteomes" id="UP000184339">
    <property type="component" value="Unassembled WGS sequence"/>
</dbReference>
<accession>A0A1M7RBS2</accession>
<protein>
    <submittedName>
        <fullName evidence="1">Uncharacterized protein</fullName>
    </submittedName>
</protein>
<evidence type="ECO:0000313" key="1">
    <source>
        <dbReference type="EMBL" id="SHN43737.1"/>
    </source>
</evidence>
<sequence length="91" mass="10611">MDKFDLLLADRVRDIAHDFRHIAMVDYIVGIESSFTCDPARRLEIIEHWRLDHPIDEYVLPAISELYRISAIINTHPLARLPRFEPAANNT</sequence>
<organism evidence="1 2">
    <name type="scientific">Duganella sacchari</name>
    <dbReference type="NCBI Taxonomy" id="551987"/>
    <lineage>
        <taxon>Bacteria</taxon>
        <taxon>Pseudomonadati</taxon>
        <taxon>Pseudomonadota</taxon>
        <taxon>Betaproteobacteria</taxon>
        <taxon>Burkholderiales</taxon>
        <taxon>Oxalobacteraceae</taxon>
        <taxon>Telluria group</taxon>
        <taxon>Duganella</taxon>
    </lineage>
</organism>
<dbReference type="AlphaFoldDB" id="A0A1M7RBS2"/>
<name>A0A1M7RBS2_9BURK</name>
<dbReference type="STRING" id="551987.SAMN05192549_11847"/>
<reference evidence="2" key="1">
    <citation type="submission" date="2016-11" db="EMBL/GenBank/DDBJ databases">
        <authorList>
            <person name="Varghese N."/>
            <person name="Submissions S."/>
        </authorList>
    </citation>
    <scope>NUCLEOTIDE SEQUENCE [LARGE SCALE GENOMIC DNA]</scope>
    <source>
        <strain evidence="2">Sac-22</strain>
    </source>
</reference>